<dbReference type="Proteomes" id="UP001172630">
    <property type="component" value="Unassembled WGS sequence"/>
</dbReference>
<gene>
    <name evidence="1" type="ORF">PY650_25200</name>
</gene>
<dbReference type="RefSeq" id="WP_285882325.1">
    <property type="nucleotide sequence ID" value="NZ_JARFYN010000040.1"/>
</dbReference>
<name>A0ABT7KNQ9_9HYPH</name>
<evidence type="ECO:0000313" key="2">
    <source>
        <dbReference type="Proteomes" id="UP001172630"/>
    </source>
</evidence>
<evidence type="ECO:0000313" key="1">
    <source>
        <dbReference type="EMBL" id="MDL2408878.1"/>
    </source>
</evidence>
<comment type="caution">
    <text evidence="1">The sequence shown here is derived from an EMBL/GenBank/DDBJ whole genome shotgun (WGS) entry which is preliminary data.</text>
</comment>
<sequence length="114" mass="12230">MAFWRPVTREPDALRAALLEYLRNRSPRVFLDASASGRPLGRTTVVMSDGSNLAIDVVVTLERAAAFSERAAIYFAISGHAANHGAGYEVAGLIVIDRKTLAFLLLDVTVSAVA</sequence>
<proteinExistence type="predicted"/>
<reference evidence="1" key="1">
    <citation type="submission" date="2023-06" db="EMBL/GenBank/DDBJ databases">
        <title>Phylogenetic Diversity of Rhizobium strains.</title>
        <authorList>
            <person name="Moura F.T."/>
            <person name="Helene L.C.F."/>
            <person name="Hungria M."/>
        </authorList>
    </citation>
    <scope>NUCLEOTIDE SEQUENCE</scope>
    <source>
        <strain evidence="1">CCGE524</strain>
    </source>
</reference>
<accession>A0ABT7KNQ9</accession>
<protein>
    <submittedName>
        <fullName evidence="1">Uncharacterized protein</fullName>
    </submittedName>
</protein>
<organism evidence="1 2">
    <name type="scientific">Rhizobium calliandrae</name>
    <dbReference type="NCBI Taxonomy" id="1312182"/>
    <lineage>
        <taxon>Bacteria</taxon>
        <taxon>Pseudomonadati</taxon>
        <taxon>Pseudomonadota</taxon>
        <taxon>Alphaproteobacteria</taxon>
        <taxon>Hyphomicrobiales</taxon>
        <taxon>Rhizobiaceae</taxon>
        <taxon>Rhizobium/Agrobacterium group</taxon>
        <taxon>Rhizobium</taxon>
    </lineage>
</organism>
<dbReference type="EMBL" id="JARFYN010000040">
    <property type="protein sequence ID" value="MDL2408878.1"/>
    <property type="molecule type" value="Genomic_DNA"/>
</dbReference>
<keyword evidence="2" id="KW-1185">Reference proteome</keyword>